<dbReference type="EMBL" id="JAGKSP010000004">
    <property type="protein sequence ID" value="MBP3963520.1"/>
    <property type="molecule type" value="Genomic_DNA"/>
</dbReference>
<dbReference type="EMBL" id="JAGKSP010000001">
    <property type="protein sequence ID" value="MBP3961809.1"/>
    <property type="molecule type" value="Genomic_DNA"/>
</dbReference>
<dbReference type="PANTHER" id="PTHR23416:SF78">
    <property type="entry name" value="LIPOPOLYSACCHARIDE BIOSYNTHESIS O-ACETYL TRANSFERASE WBBJ-RELATED"/>
    <property type="match status" value="1"/>
</dbReference>
<protein>
    <submittedName>
        <fullName evidence="3">Acyltransferase</fullName>
    </submittedName>
</protein>
<dbReference type="Gene3D" id="2.160.10.10">
    <property type="entry name" value="Hexapeptide repeat proteins"/>
    <property type="match status" value="1"/>
</dbReference>
<evidence type="ECO:0000313" key="5">
    <source>
        <dbReference type="Proteomes" id="UP000673394"/>
    </source>
</evidence>
<dbReference type="RefSeq" id="WP_210655472.1">
    <property type="nucleotide sequence ID" value="NZ_JAGKSP010000001.1"/>
</dbReference>
<accession>A0ABS5C740</accession>
<dbReference type="InterPro" id="IPR011004">
    <property type="entry name" value="Trimer_LpxA-like_sf"/>
</dbReference>
<reference evidence="3 5" key="1">
    <citation type="submission" date="2021-04" db="EMBL/GenBank/DDBJ databases">
        <title>Paenibacillus sp. DLE-14 whole genome sequence.</title>
        <authorList>
            <person name="Ham Y.J."/>
        </authorList>
    </citation>
    <scope>NUCLEOTIDE SEQUENCE [LARGE SCALE GENOMIC DNA]</scope>
    <source>
        <strain evidence="3 5">DLE-14</strain>
    </source>
</reference>
<evidence type="ECO:0000256" key="2">
    <source>
        <dbReference type="ARBA" id="ARBA00022737"/>
    </source>
</evidence>
<evidence type="ECO:0000256" key="1">
    <source>
        <dbReference type="ARBA" id="ARBA00022679"/>
    </source>
</evidence>
<evidence type="ECO:0000313" key="3">
    <source>
        <dbReference type="EMBL" id="MBP3961809.1"/>
    </source>
</evidence>
<gene>
    <name evidence="3" type="ORF">I8J30_03730</name>
    <name evidence="4" type="ORF">I8J30_12465</name>
</gene>
<keyword evidence="1" id="KW-0808">Transferase</keyword>
<dbReference type="CDD" id="cd04647">
    <property type="entry name" value="LbH_MAT_like"/>
    <property type="match status" value="1"/>
</dbReference>
<dbReference type="PANTHER" id="PTHR23416">
    <property type="entry name" value="SIALIC ACID SYNTHASE-RELATED"/>
    <property type="match status" value="1"/>
</dbReference>
<dbReference type="InterPro" id="IPR051159">
    <property type="entry name" value="Hexapeptide_acetyltransf"/>
</dbReference>
<comment type="caution">
    <text evidence="3">The sequence shown here is derived from an EMBL/GenBank/DDBJ whole genome shotgun (WGS) entry which is preliminary data.</text>
</comment>
<dbReference type="InterPro" id="IPR001451">
    <property type="entry name" value="Hexapep"/>
</dbReference>
<keyword evidence="3" id="KW-0012">Acyltransferase</keyword>
<name>A0ABS5C740_9BACL</name>
<dbReference type="InterPro" id="IPR018357">
    <property type="entry name" value="Hexapep_transf_CS"/>
</dbReference>
<proteinExistence type="predicted"/>
<keyword evidence="5" id="KW-1185">Reference proteome</keyword>
<sequence>MNISNRSIKDYFKFGYRVLLGAFFRRHVDQCGKLLRVGGSMTVSKAKRAKLFIGDYVILHKHAGFYLDSNEAVIEIGDHTFINRRTEIRCKKQVTIGSHCAISWDVTIMDTDYHSMEGSLATKPTIIGNRVWIGNKAIILKGVTIGEGAVVAAGSVVSRDVPAHTLVAGVPAKPIKKNVKWTK</sequence>
<evidence type="ECO:0000313" key="4">
    <source>
        <dbReference type="EMBL" id="MBP3963520.1"/>
    </source>
</evidence>
<dbReference type="Proteomes" id="UP000673394">
    <property type="component" value="Unassembled WGS sequence"/>
</dbReference>
<dbReference type="Pfam" id="PF00132">
    <property type="entry name" value="Hexapep"/>
    <property type="match status" value="1"/>
</dbReference>
<dbReference type="GO" id="GO:0016746">
    <property type="term" value="F:acyltransferase activity"/>
    <property type="evidence" value="ECO:0007669"/>
    <property type="project" value="UniProtKB-KW"/>
</dbReference>
<dbReference type="SUPFAM" id="SSF51161">
    <property type="entry name" value="Trimeric LpxA-like enzymes"/>
    <property type="match status" value="1"/>
</dbReference>
<keyword evidence="2" id="KW-0677">Repeat</keyword>
<organism evidence="3 5">
    <name type="scientific">Paenibacillus lignilyticus</name>
    <dbReference type="NCBI Taxonomy" id="1172615"/>
    <lineage>
        <taxon>Bacteria</taxon>
        <taxon>Bacillati</taxon>
        <taxon>Bacillota</taxon>
        <taxon>Bacilli</taxon>
        <taxon>Bacillales</taxon>
        <taxon>Paenibacillaceae</taxon>
        <taxon>Paenibacillus</taxon>
    </lineage>
</organism>
<dbReference type="PROSITE" id="PS00101">
    <property type="entry name" value="HEXAPEP_TRANSFERASES"/>
    <property type="match status" value="1"/>
</dbReference>